<proteinExistence type="predicted"/>
<dbReference type="Pfam" id="PF08241">
    <property type="entry name" value="Methyltransf_11"/>
    <property type="match status" value="1"/>
</dbReference>
<dbReference type="EMBL" id="AYYF01001402">
    <property type="protein sequence ID" value="ETK12082.1"/>
    <property type="molecule type" value="Genomic_DNA"/>
</dbReference>
<gene>
    <name evidence="3" type="ORF">T235_11930</name>
    <name evidence="2" type="ORF">T235_12020</name>
</gene>
<dbReference type="EMBL" id="AYYF01001411">
    <property type="protein sequence ID" value="ETK12070.1"/>
    <property type="molecule type" value="Genomic_DNA"/>
</dbReference>
<protein>
    <recommendedName>
        <fullName evidence="1">Methyltransferase type 11 domain-containing protein</fullName>
    </recommendedName>
</protein>
<dbReference type="Gene3D" id="3.40.50.150">
    <property type="entry name" value="Vaccinia Virus protein VP39"/>
    <property type="match status" value="1"/>
</dbReference>
<comment type="caution">
    <text evidence="2">The sequence shown here is derived from an EMBL/GenBank/DDBJ whole genome shotgun (WGS) entry which is preliminary data.</text>
</comment>
<evidence type="ECO:0000313" key="3">
    <source>
        <dbReference type="EMBL" id="ETK12082.1"/>
    </source>
</evidence>
<sequence>MSISAVKIAFFVFFLFAGPVFYCNINMKLLQVVGRKLCRPVIWGDISTRPISDDFGLSRGTPIDRYYIESFLQENSTDIRGTVLEIAESTYTKRFDHNVTSFEVLHVDASNRKATIIGDLTQPKTLPESAVDCFICTQTLNFIFDVRRAVEGCFRLLKDGGVFLGTVSGISQISRYDMNRWGDYWRFTDLSLKRLFAEYFGESNITIQTFGNVFAANAFLQGIAFEDVEDKSLLDVNDPDYQVTLGIRAVR</sequence>
<evidence type="ECO:0000313" key="2">
    <source>
        <dbReference type="EMBL" id="ETK12070.1"/>
    </source>
</evidence>
<evidence type="ECO:0000259" key="1">
    <source>
        <dbReference type="Pfam" id="PF08241"/>
    </source>
</evidence>
<dbReference type="InterPro" id="IPR013216">
    <property type="entry name" value="Methyltransf_11"/>
</dbReference>
<dbReference type="Proteomes" id="UP000034980">
    <property type="component" value="Unassembled WGS sequence"/>
</dbReference>
<dbReference type="SUPFAM" id="SSF53335">
    <property type="entry name" value="S-adenosyl-L-methionine-dependent methyltransferases"/>
    <property type="match status" value="1"/>
</dbReference>
<accession>W2CY29</accession>
<name>W2CY29_9BACT</name>
<dbReference type="AlphaFoldDB" id="W2CY29"/>
<organism evidence="2 4">
    <name type="scientific">Tannerella sp. oral taxon BU063 isolate Cell 8/11</name>
    <dbReference type="NCBI Taxonomy" id="1411915"/>
    <lineage>
        <taxon>Bacteria</taxon>
        <taxon>Pseudomonadati</taxon>
        <taxon>Bacteroidota</taxon>
        <taxon>Bacteroidia</taxon>
        <taxon>Bacteroidales</taxon>
        <taxon>Tannerellaceae</taxon>
        <taxon>Tannerella</taxon>
    </lineage>
</organism>
<evidence type="ECO:0000313" key="4">
    <source>
        <dbReference type="Proteomes" id="UP000034980"/>
    </source>
</evidence>
<dbReference type="InterPro" id="IPR029063">
    <property type="entry name" value="SAM-dependent_MTases_sf"/>
</dbReference>
<dbReference type="GO" id="GO:0008757">
    <property type="term" value="F:S-adenosylmethionine-dependent methyltransferase activity"/>
    <property type="evidence" value="ECO:0007669"/>
    <property type="project" value="InterPro"/>
</dbReference>
<feature type="domain" description="Methyltransferase type 11" evidence="1">
    <location>
        <begin position="114"/>
        <end position="164"/>
    </location>
</feature>
<reference evidence="2 4" key="1">
    <citation type="submission" date="2013-11" db="EMBL/GenBank/DDBJ databases">
        <title>Single cell genomics of uncultured Tannerella BU063 (oral taxon 286).</title>
        <authorList>
            <person name="Beall C.J."/>
            <person name="Campbell A.G."/>
            <person name="Griffen A.L."/>
            <person name="Podar M."/>
            <person name="Leys E.J."/>
        </authorList>
    </citation>
    <scope>NUCLEOTIDE SEQUENCE [LARGE SCALE GENOMIC DNA]</scope>
    <source>
        <strain evidence="2">Cell 8/11</strain>
    </source>
</reference>